<accession>A0ABN3V6B6</accession>
<feature type="chain" id="PRO_5047241261" evidence="4">
    <location>
        <begin position="30"/>
        <end position="266"/>
    </location>
</feature>
<evidence type="ECO:0000313" key="6">
    <source>
        <dbReference type="EMBL" id="GAA2780240.1"/>
    </source>
</evidence>
<protein>
    <submittedName>
        <fullName evidence="6">Serine protease</fullName>
    </submittedName>
</protein>
<dbReference type="SUPFAM" id="SSF50494">
    <property type="entry name" value="Trypsin-like serine proteases"/>
    <property type="match status" value="1"/>
</dbReference>
<sequence length="266" mass="27167">MARTLRRSWPFLGVAGAAVLSSALLSPMAAGVETDTVTSKIVGGQPASIADHPWVVFLTDAQGSQRCGGTLAAPDKVVTAAHCVHGESNDAVQVVAGRQKLDGTDGTAAKVTNIWVHPNYQSASGGSDVAVLTLDQQVAGEPLPVASKSDSGLYEPGTPSTVLGWGRTAENGQQSNELLKADVQVLADQDCSTPYGEQYKPDTMTCAGVPNGGVDACQGDSGGPLVAGDKLIGIVSWGNGCARPGNPGVYTRVATFHDDIQAQLGG</sequence>
<keyword evidence="4" id="KW-0732">Signal</keyword>
<comment type="caution">
    <text evidence="6">The sequence shown here is derived from an EMBL/GenBank/DDBJ whole genome shotgun (WGS) entry which is preliminary data.</text>
</comment>
<dbReference type="InterPro" id="IPR001314">
    <property type="entry name" value="Peptidase_S1A"/>
</dbReference>
<feature type="signal peptide" evidence="4">
    <location>
        <begin position="1"/>
        <end position="29"/>
    </location>
</feature>
<evidence type="ECO:0000259" key="5">
    <source>
        <dbReference type="PROSITE" id="PS50240"/>
    </source>
</evidence>
<proteinExistence type="inferred from homology"/>
<dbReference type="InterPro" id="IPR043504">
    <property type="entry name" value="Peptidase_S1_PA_chymotrypsin"/>
</dbReference>
<dbReference type="SMART" id="SM00020">
    <property type="entry name" value="Tryp_SPc"/>
    <property type="match status" value="1"/>
</dbReference>
<comment type="similarity">
    <text evidence="1">Belongs to the peptidase S1 family.</text>
</comment>
<dbReference type="PANTHER" id="PTHR24276">
    <property type="entry name" value="POLYSERASE-RELATED"/>
    <property type="match status" value="1"/>
</dbReference>
<feature type="domain" description="Peptidase S1" evidence="5">
    <location>
        <begin position="41"/>
        <end position="265"/>
    </location>
</feature>
<dbReference type="PANTHER" id="PTHR24276:SF98">
    <property type="entry name" value="FI18310P1-RELATED"/>
    <property type="match status" value="1"/>
</dbReference>
<evidence type="ECO:0000256" key="1">
    <source>
        <dbReference type="ARBA" id="ARBA00007664"/>
    </source>
</evidence>
<keyword evidence="7" id="KW-1185">Reference proteome</keyword>
<dbReference type="Gene3D" id="2.40.10.10">
    <property type="entry name" value="Trypsin-like serine proteases"/>
    <property type="match status" value="1"/>
</dbReference>
<dbReference type="InterPro" id="IPR009003">
    <property type="entry name" value="Peptidase_S1_PA"/>
</dbReference>
<dbReference type="RefSeq" id="WP_344678445.1">
    <property type="nucleotide sequence ID" value="NZ_BAAAUX010000005.1"/>
</dbReference>
<keyword evidence="3" id="KW-0378">Hydrolase</keyword>
<evidence type="ECO:0000256" key="2">
    <source>
        <dbReference type="ARBA" id="ARBA00023157"/>
    </source>
</evidence>
<dbReference type="PROSITE" id="PS00135">
    <property type="entry name" value="TRYPSIN_SER"/>
    <property type="match status" value="1"/>
</dbReference>
<evidence type="ECO:0000256" key="4">
    <source>
        <dbReference type="SAM" id="SignalP"/>
    </source>
</evidence>
<dbReference type="InterPro" id="IPR001254">
    <property type="entry name" value="Trypsin_dom"/>
</dbReference>
<reference evidence="6 7" key="1">
    <citation type="journal article" date="2019" name="Int. J. Syst. Evol. Microbiol.">
        <title>The Global Catalogue of Microorganisms (GCM) 10K type strain sequencing project: providing services to taxonomists for standard genome sequencing and annotation.</title>
        <authorList>
            <consortium name="The Broad Institute Genomics Platform"/>
            <consortium name="The Broad Institute Genome Sequencing Center for Infectious Disease"/>
            <person name="Wu L."/>
            <person name="Ma J."/>
        </authorList>
    </citation>
    <scope>NUCLEOTIDE SEQUENCE [LARGE SCALE GENOMIC DNA]</scope>
    <source>
        <strain evidence="6 7">JCM 9383</strain>
    </source>
</reference>
<keyword evidence="3" id="KW-0720">Serine protease</keyword>
<gene>
    <name evidence="6" type="ORF">GCM10010470_12560</name>
</gene>
<dbReference type="EMBL" id="BAAAUX010000005">
    <property type="protein sequence ID" value="GAA2780240.1"/>
    <property type="molecule type" value="Genomic_DNA"/>
</dbReference>
<dbReference type="Pfam" id="PF00089">
    <property type="entry name" value="Trypsin"/>
    <property type="match status" value="1"/>
</dbReference>
<keyword evidence="3 6" id="KW-0645">Protease</keyword>
<dbReference type="PRINTS" id="PR00722">
    <property type="entry name" value="CHYMOTRYPSIN"/>
</dbReference>
<dbReference type="InterPro" id="IPR018114">
    <property type="entry name" value="TRYPSIN_HIS"/>
</dbReference>
<evidence type="ECO:0000256" key="3">
    <source>
        <dbReference type="RuleBase" id="RU363034"/>
    </source>
</evidence>
<keyword evidence="2" id="KW-1015">Disulfide bond</keyword>
<dbReference type="GO" id="GO:0008233">
    <property type="term" value="F:peptidase activity"/>
    <property type="evidence" value="ECO:0007669"/>
    <property type="project" value="UniProtKB-KW"/>
</dbReference>
<name>A0ABN3V6B6_9PSEU</name>
<organism evidence="6 7">
    <name type="scientific">Saccharopolyspora taberi</name>
    <dbReference type="NCBI Taxonomy" id="60895"/>
    <lineage>
        <taxon>Bacteria</taxon>
        <taxon>Bacillati</taxon>
        <taxon>Actinomycetota</taxon>
        <taxon>Actinomycetes</taxon>
        <taxon>Pseudonocardiales</taxon>
        <taxon>Pseudonocardiaceae</taxon>
        <taxon>Saccharopolyspora</taxon>
    </lineage>
</organism>
<dbReference type="PROSITE" id="PS00134">
    <property type="entry name" value="TRYPSIN_HIS"/>
    <property type="match status" value="1"/>
</dbReference>
<dbReference type="GO" id="GO:0006508">
    <property type="term" value="P:proteolysis"/>
    <property type="evidence" value="ECO:0007669"/>
    <property type="project" value="UniProtKB-KW"/>
</dbReference>
<dbReference type="InterPro" id="IPR033116">
    <property type="entry name" value="TRYPSIN_SER"/>
</dbReference>
<dbReference type="Proteomes" id="UP001500979">
    <property type="component" value="Unassembled WGS sequence"/>
</dbReference>
<dbReference type="PROSITE" id="PS50240">
    <property type="entry name" value="TRYPSIN_DOM"/>
    <property type="match status" value="1"/>
</dbReference>
<dbReference type="CDD" id="cd00190">
    <property type="entry name" value="Tryp_SPc"/>
    <property type="match status" value="1"/>
</dbReference>
<dbReference type="InterPro" id="IPR050430">
    <property type="entry name" value="Peptidase_S1"/>
</dbReference>
<evidence type="ECO:0000313" key="7">
    <source>
        <dbReference type="Proteomes" id="UP001500979"/>
    </source>
</evidence>